<dbReference type="InterPro" id="IPR028889">
    <property type="entry name" value="USP"/>
</dbReference>
<feature type="domain" description="USP" evidence="3">
    <location>
        <begin position="336"/>
        <end position="1017"/>
    </location>
</feature>
<dbReference type="CDD" id="cd02674">
    <property type="entry name" value="Peptidase_C19R"/>
    <property type="match status" value="1"/>
</dbReference>
<feature type="region of interest" description="Disordered" evidence="2">
    <location>
        <begin position="682"/>
        <end position="777"/>
    </location>
</feature>
<dbReference type="PANTHER" id="PTHR21646:SF75">
    <property type="entry name" value="UBIQUITIN CARBOXYL-TERMINAL HYDROLASE"/>
    <property type="match status" value="1"/>
</dbReference>
<feature type="compositionally biased region" description="Acidic residues" evidence="2">
    <location>
        <begin position="712"/>
        <end position="721"/>
    </location>
</feature>
<proteinExistence type="inferred from homology"/>
<reference evidence="5" key="1">
    <citation type="journal article" date="2024" name="IScience">
        <title>Strigolactones Initiate the Formation of Haustorium-like Structures in Castilleja.</title>
        <authorList>
            <person name="Buerger M."/>
            <person name="Peterson D."/>
            <person name="Chory J."/>
        </authorList>
    </citation>
    <scope>NUCLEOTIDE SEQUENCE [LARGE SCALE GENOMIC DNA]</scope>
</reference>
<protein>
    <recommendedName>
        <fullName evidence="3">USP domain-containing protein</fullName>
    </recommendedName>
</protein>
<dbReference type="SUPFAM" id="SSF54001">
    <property type="entry name" value="Cysteine proteinases"/>
    <property type="match status" value="1"/>
</dbReference>
<evidence type="ECO:0000256" key="1">
    <source>
        <dbReference type="ARBA" id="ARBA00009085"/>
    </source>
</evidence>
<comment type="caution">
    <text evidence="4">The sequence shown here is derived from an EMBL/GenBank/DDBJ whole genome shotgun (WGS) entry which is preliminary data.</text>
</comment>
<dbReference type="PROSITE" id="PS00973">
    <property type="entry name" value="USP_2"/>
    <property type="match status" value="1"/>
</dbReference>
<dbReference type="AlphaFoldDB" id="A0ABD3CE19"/>
<dbReference type="PROSITE" id="PS00972">
    <property type="entry name" value="USP_1"/>
    <property type="match status" value="1"/>
</dbReference>
<sequence length="1017" mass="113960">MTRFLKRLTIDKALIHSLYTKSSLFVFSLLRRIVLKSVRLMDSLLFSNVDDDVFSSSFDYSFVSPSFSDPGESIFLVPFRWLKDAVCGGGGFEGMNEVRGVLYNATAQLSGSGMDCDYEEVFMGGYKDSEISVGMSRARDAEVSGEEGFSGGSDDLALVSEWMFFTALKWHYDNDDVENLLPEEDWAQDIFSLKIKLLYMREESHLGIKISEKVNEVGVFNKAYKIFGTKSGSLHIWDFSGQTDHLFVGDTKSSMDSGQSDEEVKIELKIYGLPATMNDEGWNNGILAVEQSWNDGPSSSSSPLMNGSVDEMNLFSRVMPAASGSGSYRTDASGLTGLYNLGNTCFMNSAIQCLVHTPKLVDYFLGNFRRDLNSENPLGLKGNLAIAFGDLLRKVWSPGARSVTPSMFKSTIASFAPQFSGYNQHDSQEFLSFLLDGLHEDLNRVKRKPYIPAKDEGGRPDEEVADEYWENHLSRNDSIIVDLCQGQYRSTLVCPICKKLSITFDPFMYLSLPLPSSTVRRMTVTVLNNDGTTLPYQVTVRVPIDGTFKDLVEALGIACSLRDDETLLIAEVFNNKILPVLDGSSDSLGQIRDFHKLVAYRLPKDMDGSRLVVFYHQHEELFFKKFGIPLVAMISDFSGGFELSKQFLNVINPFLLAGSGEFLNDDASQKSANEEELVEDAVLDDASQKSANEEELVEDAVLDDASQKSANEEELVEDAVLDDASQKRDASQKSANEEELVEDAVLDDASQKSANEEELVEDAVSDDASQKGANEEELVEDAVLDEAEISNNGSKNGHDFKFHLTPSSYFDSVGPKIEMDEPLPVSTSDEPIEVIVSWSEKMIQNYDTSIMSLLPEVCKTGLEWSQDSVSLFKCVDAFLKEEPLGPEDMWYCPNCKEHRQANKKLDLWRLPEILVIHLKRFSYTRFSKNKLETLVDFPIDEFDLSNYVIQKNNTVSSRYKLYAVSNHYGGMGGGHYTAFAKHNRVDRWYEFDDSHVSSVTEEQIKSHSAYVLFYKRI</sequence>
<dbReference type="InterPro" id="IPR038765">
    <property type="entry name" value="Papain-like_cys_pep_sf"/>
</dbReference>
<feature type="compositionally biased region" description="Acidic residues" evidence="2">
    <location>
        <begin position="756"/>
        <end position="765"/>
    </location>
</feature>
<dbReference type="Pfam" id="PF25242">
    <property type="entry name" value="Ubiquitin_UBP8"/>
    <property type="match status" value="1"/>
</dbReference>
<evidence type="ECO:0000259" key="3">
    <source>
        <dbReference type="PROSITE" id="PS50235"/>
    </source>
</evidence>
<feature type="compositionally biased region" description="Acidic residues" evidence="2">
    <location>
        <begin position="737"/>
        <end position="746"/>
    </location>
</feature>
<evidence type="ECO:0000313" key="5">
    <source>
        <dbReference type="Proteomes" id="UP001632038"/>
    </source>
</evidence>
<dbReference type="Proteomes" id="UP001632038">
    <property type="component" value="Unassembled WGS sequence"/>
</dbReference>
<feature type="compositionally biased region" description="Acidic residues" evidence="2">
    <location>
        <begin position="693"/>
        <end position="702"/>
    </location>
</feature>
<accession>A0ABD3CE19</accession>
<organism evidence="4 5">
    <name type="scientific">Castilleja foliolosa</name>
    <dbReference type="NCBI Taxonomy" id="1961234"/>
    <lineage>
        <taxon>Eukaryota</taxon>
        <taxon>Viridiplantae</taxon>
        <taxon>Streptophyta</taxon>
        <taxon>Embryophyta</taxon>
        <taxon>Tracheophyta</taxon>
        <taxon>Spermatophyta</taxon>
        <taxon>Magnoliopsida</taxon>
        <taxon>eudicotyledons</taxon>
        <taxon>Gunneridae</taxon>
        <taxon>Pentapetalae</taxon>
        <taxon>asterids</taxon>
        <taxon>lamiids</taxon>
        <taxon>Lamiales</taxon>
        <taxon>Orobanchaceae</taxon>
        <taxon>Pedicularideae</taxon>
        <taxon>Castillejinae</taxon>
        <taxon>Castilleja</taxon>
    </lineage>
</organism>
<dbReference type="InterPro" id="IPR057372">
    <property type="entry name" value="Ubiquitin_UBP8/5"/>
</dbReference>
<dbReference type="InterPro" id="IPR001394">
    <property type="entry name" value="Peptidase_C19_UCH"/>
</dbReference>
<dbReference type="Gene3D" id="3.90.70.10">
    <property type="entry name" value="Cysteine proteinases"/>
    <property type="match status" value="2"/>
</dbReference>
<keyword evidence="5" id="KW-1185">Reference proteome</keyword>
<gene>
    <name evidence="4" type="ORF">CASFOL_027171</name>
</gene>
<dbReference type="InterPro" id="IPR018200">
    <property type="entry name" value="USP_CS"/>
</dbReference>
<dbReference type="PANTHER" id="PTHR21646">
    <property type="entry name" value="UBIQUITIN CARBOXYL-TERMINAL HYDROLASE"/>
    <property type="match status" value="1"/>
</dbReference>
<dbReference type="Pfam" id="PF00443">
    <property type="entry name" value="UCH"/>
    <property type="match status" value="1"/>
</dbReference>
<comment type="similarity">
    <text evidence="1">Belongs to the peptidase C19 family.</text>
</comment>
<dbReference type="InterPro" id="IPR050185">
    <property type="entry name" value="Ub_carboxyl-term_hydrolase"/>
</dbReference>
<name>A0ABD3CE19_9LAMI</name>
<evidence type="ECO:0000313" key="4">
    <source>
        <dbReference type="EMBL" id="KAL3628125.1"/>
    </source>
</evidence>
<dbReference type="EMBL" id="JAVIJP010000036">
    <property type="protein sequence ID" value="KAL3628125.1"/>
    <property type="molecule type" value="Genomic_DNA"/>
</dbReference>
<evidence type="ECO:0000256" key="2">
    <source>
        <dbReference type="SAM" id="MobiDB-lite"/>
    </source>
</evidence>
<dbReference type="PROSITE" id="PS50235">
    <property type="entry name" value="USP_3"/>
    <property type="match status" value="1"/>
</dbReference>